<sequence length="724" mass="75572">MKSRMNTRSRIIAGLAVIACLQLTAVSTLAAPVAPERAQIVATNWMLDQTGIAHEALPDFDRSVAVAAAAQVPAYYVLNMNPGGWAIVAADDAAYPIIAYSPDGTAQRDDAPPAYLEWMSKVNDSIRAAAQAGARRTSSGSLASDGVTAVIADAWQRLDDPSLQPQIRTGNALGSTVLTAVAPLLATTWSQGTYYNQFCPADNAGPDRHALVGCCATAFGQILRYHSHPATGNGSHAYTHATYGTLSANFGATTYNWAAIPTTGSLSTYNSAAATVLSQAGIALDMDYGPSGSGCYPSAVAPAFRNYFRYLADNIVNRSAYSDTAWIAKIKTDLDARRPVFYVGYGSGGHAFVLDGYDASDYFHFNWGWNGAYDGYFLISNLNPAGYNFNSSQAAVFNIRPATAPPTAPTALTATASSTSQINLTWTDNSSNETGFRIERKTGVSGTYAEIALPATNVSSFSNTGLTAGTTYYYRVRAYNAGGDSVNSNEAPAVTFTTACTSAKTAISAGSTLGGTLATTDCRSTVRSPSYYDNFTFAVAAGTTYTITMNSKSFDAFLYLLNGASVLADNDSGNGSWNSKIVYTATTSGTLTIHATSLSGGATGAYTVSLAGGAGCTTTPISVGSTSGTLATTDCRSTVRAGSYYDNTTFAATAGTTYTITLSSAAFDAYLFLLNSAGGVLASNDDYSGFNSRIVYRATTSGTLTIHATAYHVGATGAYLVTRN</sequence>
<feature type="active site" description="Proton acceptor" evidence="6">
    <location>
        <position position="350"/>
    </location>
</feature>
<evidence type="ECO:0000256" key="4">
    <source>
        <dbReference type="ARBA" id="ARBA00022801"/>
    </source>
</evidence>
<gene>
    <name evidence="9" type="ORF">THSYN_17350</name>
</gene>
<dbReference type="InterPro" id="IPR036116">
    <property type="entry name" value="FN3_sf"/>
</dbReference>
<feature type="signal peptide" evidence="7">
    <location>
        <begin position="1"/>
        <end position="30"/>
    </location>
</feature>
<dbReference type="InterPro" id="IPR007280">
    <property type="entry name" value="Peptidase_C_arc/bac"/>
</dbReference>
<dbReference type="Gene3D" id="2.60.120.380">
    <property type="match status" value="2"/>
</dbReference>
<organism evidence="9 10">
    <name type="scientific">Candidatus Thiodictyon syntrophicum</name>
    <dbReference type="NCBI Taxonomy" id="1166950"/>
    <lineage>
        <taxon>Bacteria</taxon>
        <taxon>Pseudomonadati</taxon>
        <taxon>Pseudomonadota</taxon>
        <taxon>Gammaproteobacteria</taxon>
        <taxon>Chromatiales</taxon>
        <taxon>Chromatiaceae</taxon>
        <taxon>Thiodictyon</taxon>
    </lineage>
</organism>
<dbReference type="InterPro" id="IPR038765">
    <property type="entry name" value="Papain-like_cys_pep_sf"/>
</dbReference>
<dbReference type="OrthoDB" id="5482597at2"/>
<evidence type="ECO:0000256" key="1">
    <source>
        <dbReference type="ARBA" id="ARBA00009693"/>
    </source>
</evidence>
<dbReference type="InterPro" id="IPR013783">
    <property type="entry name" value="Ig-like_fold"/>
</dbReference>
<dbReference type="InterPro" id="IPR000200">
    <property type="entry name" value="Peptidase_C10"/>
</dbReference>
<keyword evidence="4" id="KW-0378">Hydrolase</keyword>
<evidence type="ECO:0000259" key="8">
    <source>
        <dbReference type="PROSITE" id="PS50853"/>
    </source>
</evidence>
<evidence type="ECO:0000256" key="6">
    <source>
        <dbReference type="PIRSR" id="PIRSR600200-1"/>
    </source>
</evidence>
<evidence type="ECO:0000313" key="9">
    <source>
        <dbReference type="EMBL" id="AUB82535.1"/>
    </source>
</evidence>
<protein>
    <recommendedName>
        <fullName evidence="8">Fibronectin type-III domain-containing protein</fullName>
    </recommendedName>
</protein>
<feature type="domain" description="Fibronectin type-III" evidence="8">
    <location>
        <begin position="408"/>
        <end position="501"/>
    </location>
</feature>
<dbReference type="PRINTS" id="PR00797">
    <property type="entry name" value="STREPTOPAIN"/>
</dbReference>
<evidence type="ECO:0000256" key="7">
    <source>
        <dbReference type="SAM" id="SignalP"/>
    </source>
</evidence>
<keyword evidence="3 7" id="KW-0732">Signal</keyword>
<dbReference type="EMBL" id="CP020370">
    <property type="protein sequence ID" value="AUB82535.1"/>
    <property type="molecule type" value="Genomic_DNA"/>
</dbReference>
<accession>A0A2K8UAF5</accession>
<dbReference type="InterPro" id="IPR025896">
    <property type="entry name" value="Spi_Prtas-inh"/>
</dbReference>
<dbReference type="Pfam" id="PF13734">
    <property type="entry name" value="Inhibitor_I69"/>
    <property type="match status" value="1"/>
</dbReference>
<name>A0A2K8UAF5_9GAMM</name>
<dbReference type="AlphaFoldDB" id="A0A2K8UAF5"/>
<dbReference type="Pfam" id="PF04151">
    <property type="entry name" value="PPC"/>
    <property type="match status" value="2"/>
</dbReference>
<keyword evidence="5" id="KW-0788">Thiol protease</keyword>
<keyword evidence="10" id="KW-1185">Reference proteome</keyword>
<reference evidence="9 10" key="1">
    <citation type="submission" date="2017-03" db="EMBL/GenBank/DDBJ databases">
        <title>Complete genome sequence of Candidatus 'Thiodictyon syntrophicum' sp. nov. strain Cad16T, a photolithoautotroph purple sulfur bacterium isolated from an alpine meromictic lake.</title>
        <authorList>
            <person name="Luedin S.M."/>
            <person name="Pothier J.F."/>
            <person name="Danza F."/>
            <person name="Storelli N."/>
            <person name="Wittwer M."/>
            <person name="Tonolla M."/>
        </authorList>
    </citation>
    <scope>NUCLEOTIDE SEQUENCE [LARGE SCALE GENOMIC DNA]</scope>
    <source>
        <strain evidence="9 10">Cad16T</strain>
    </source>
</reference>
<dbReference type="KEGG" id="tsy:THSYN_17350"/>
<evidence type="ECO:0000313" key="10">
    <source>
        <dbReference type="Proteomes" id="UP000232638"/>
    </source>
</evidence>
<dbReference type="PROSITE" id="PS50853">
    <property type="entry name" value="FN3"/>
    <property type="match status" value="1"/>
</dbReference>
<dbReference type="Gene3D" id="3.90.70.50">
    <property type="entry name" value="Peptidase C10, streptopain"/>
    <property type="match status" value="1"/>
</dbReference>
<dbReference type="InterPro" id="IPR003961">
    <property type="entry name" value="FN3_dom"/>
</dbReference>
<dbReference type="InterPro" id="IPR044934">
    <property type="entry name" value="Streptopain_sf"/>
</dbReference>
<keyword evidence="2" id="KW-0645">Protease</keyword>
<dbReference type="Gene3D" id="2.60.40.10">
    <property type="entry name" value="Immunoglobulins"/>
    <property type="match status" value="1"/>
</dbReference>
<evidence type="ECO:0000256" key="3">
    <source>
        <dbReference type="ARBA" id="ARBA00022729"/>
    </source>
</evidence>
<feature type="active site" description="Nucleophile" evidence="6">
    <location>
        <position position="214"/>
    </location>
</feature>
<proteinExistence type="inferred from homology"/>
<dbReference type="Pfam" id="PF00041">
    <property type="entry name" value="fn3"/>
    <property type="match status" value="1"/>
</dbReference>
<dbReference type="SMART" id="SM00060">
    <property type="entry name" value="FN3"/>
    <property type="match status" value="1"/>
</dbReference>
<dbReference type="Pfam" id="PF01640">
    <property type="entry name" value="Peptidase_C10"/>
    <property type="match status" value="1"/>
</dbReference>
<evidence type="ECO:0000256" key="2">
    <source>
        <dbReference type="ARBA" id="ARBA00022670"/>
    </source>
</evidence>
<dbReference type="SUPFAM" id="SSF54001">
    <property type="entry name" value="Cysteine proteinases"/>
    <property type="match status" value="1"/>
</dbReference>
<feature type="chain" id="PRO_5014966227" description="Fibronectin type-III domain-containing protein" evidence="7">
    <location>
        <begin position="31"/>
        <end position="724"/>
    </location>
</feature>
<evidence type="ECO:0000256" key="5">
    <source>
        <dbReference type="ARBA" id="ARBA00022807"/>
    </source>
</evidence>
<dbReference type="SUPFAM" id="SSF49265">
    <property type="entry name" value="Fibronectin type III"/>
    <property type="match status" value="1"/>
</dbReference>
<comment type="similarity">
    <text evidence="1">Belongs to the peptidase C10 family.</text>
</comment>
<dbReference type="CDD" id="cd00063">
    <property type="entry name" value="FN3"/>
    <property type="match status" value="1"/>
</dbReference>
<dbReference type="GO" id="GO:0006508">
    <property type="term" value="P:proteolysis"/>
    <property type="evidence" value="ECO:0007669"/>
    <property type="project" value="UniProtKB-KW"/>
</dbReference>
<dbReference type="Proteomes" id="UP000232638">
    <property type="component" value="Chromosome"/>
</dbReference>
<dbReference type="RefSeq" id="WP_100920261.1">
    <property type="nucleotide sequence ID" value="NZ_CP020370.1"/>
</dbReference>
<dbReference type="GO" id="GO:0008234">
    <property type="term" value="F:cysteine-type peptidase activity"/>
    <property type="evidence" value="ECO:0007669"/>
    <property type="project" value="UniProtKB-KW"/>
</dbReference>